<dbReference type="InterPro" id="IPR046953">
    <property type="entry name" value="Spore_GerAC-like_C"/>
</dbReference>
<protein>
    <submittedName>
        <fullName evidence="11">Ger(X)C family spore germination protein</fullName>
    </submittedName>
</protein>
<evidence type="ECO:0000256" key="7">
    <source>
        <dbReference type="ARBA" id="ARBA00023288"/>
    </source>
</evidence>
<evidence type="ECO:0000256" key="5">
    <source>
        <dbReference type="ARBA" id="ARBA00023136"/>
    </source>
</evidence>
<dbReference type="Gene3D" id="3.30.300.210">
    <property type="entry name" value="Nutrient germinant receptor protein C, domain 3"/>
    <property type="match status" value="1"/>
</dbReference>
<evidence type="ECO:0000259" key="10">
    <source>
        <dbReference type="Pfam" id="PF25198"/>
    </source>
</evidence>
<dbReference type="RefSeq" id="WP_127457232.1">
    <property type="nucleotide sequence ID" value="NZ_JAROBY010000069.1"/>
</dbReference>
<dbReference type="Pfam" id="PF05504">
    <property type="entry name" value="Spore_GerAC"/>
    <property type="match status" value="1"/>
</dbReference>
<feature type="signal peptide" evidence="8">
    <location>
        <begin position="1"/>
        <end position="21"/>
    </location>
</feature>
<feature type="domain" description="Spore germination GerAC-like C-terminal" evidence="9">
    <location>
        <begin position="201"/>
        <end position="351"/>
    </location>
</feature>
<keyword evidence="3" id="KW-0309">Germination</keyword>
<evidence type="ECO:0000256" key="6">
    <source>
        <dbReference type="ARBA" id="ARBA00023139"/>
    </source>
</evidence>
<dbReference type="EMBL" id="JAROBY010000069">
    <property type="protein sequence ID" value="MEB4798157.1"/>
    <property type="molecule type" value="Genomic_DNA"/>
</dbReference>
<dbReference type="InterPro" id="IPR038501">
    <property type="entry name" value="Spore_GerAC_C_sf"/>
</dbReference>
<dbReference type="NCBIfam" id="TIGR02887">
    <property type="entry name" value="spore_ger_x_C"/>
    <property type="match status" value="1"/>
</dbReference>
<evidence type="ECO:0000256" key="1">
    <source>
        <dbReference type="ARBA" id="ARBA00004635"/>
    </source>
</evidence>
<evidence type="ECO:0000256" key="4">
    <source>
        <dbReference type="ARBA" id="ARBA00022729"/>
    </source>
</evidence>
<keyword evidence="4 8" id="KW-0732">Signal</keyword>
<keyword evidence="5" id="KW-0472">Membrane</keyword>
<dbReference type="Proteomes" id="UP001355653">
    <property type="component" value="Unassembled WGS sequence"/>
</dbReference>
<evidence type="ECO:0000256" key="3">
    <source>
        <dbReference type="ARBA" id="ARBA00022544"/>
    </source>
</evidence>
<organism evidence="11 12">
    <name type="scientific">Paenibacillus chondroitinus</name>
    <dbReference type="NCBI Taxonomy" id="59842"/>
    <lineage>
        <taxon>Bacteria</taxon>
        <taxon>Bacillati</taxon>
        <taxon>Bacillota</taxon>
        <taxon>Bacilli</taxon>
        <taxon>Bacillales</taxon>
        <taxon>Paenibacillaceae</taxon>
        <taxon>Paenibacillus</taxon>
    </lineage>
</organism>
<comment type="similarity">
    <text evidence="2">Belongs to the GerABKC lipoprotein family.</text>
</comment>
<feature type="domain" description="Spore germination protein N-terminal" evidence="10">
    <location>
        <begin position="25"/>
        <end position="190"/>
    </location>
</feature>
<reference evidence="11 12" key="1">
    <citation type="submission" date="2023-03" db="EMBL/GenBank/DDBJ databases">
        <title>Bacillus Genome Sequencing.</title>
        <authorList>
            <person name="Dunlap C."/>
        </authorList>
    </citation>
    <scope>NUCLEOTIDE SEQUENCE [LARGE SCALE GENOMIC DNA]</scope>
    <source>
        <strain evidence="11 12">NRS-1351</strain>
    </source>
</reference>
<name>A0ABU6DLI5_9BACL</name>
<dbReference type="PANTHER" id="PTHR35789:SF1">
    <property type="entry name" value="SPORE GERMINATION PROTEIN B3"/>
    <property type="match status" value="1"/>
</dbReference>
<dbReference type="PANTHER" id="PTHR35789">
    <property type="entry name" value="SPORE GERMINATION PROTEIN B3"/>
    <property type="match status" value="1"/>
</dbReference>
<gene>
    <name evidence="11" type="ORF">P5G65_30055</name>
</gene>
<keyword evidence="6" id="KW-0564">Palmitate</keyword>
<keyword evidence="12" id="KW-1185">Reference proteome</keyword>
<accession>A0ABU6DLI5</accession>
<evidence type="ECO:0000256" key="8">
    <source>
        <dbReference type="SAM" id="SignalP"/>
    </source>
</evidence>
<sequence length="361" mass="41459">MNSIKTALQILLLLSMGLTISGCWDNKDINHRTLPLVMGVTKINDEYKVVLQDPELDQNEIKMNLISQTGKTISQAVDKISMNKEKQIDLFHIKVILIEKKVAQQGMKDIIAGFMRNGEISLKAYVVICDEDVESYLSNEKKTTVPKQAFVYDFFEKNAGWNPQIARAQIWQIYRSIYSYTNDIAIPIIKSGQSSPCDYIGSSVIRNGKMVEQITSDETLLYNAFNKESTQGKIEVMDHASVLIVSNSMKYNSELVDNKPYMHTQINFKVVILETKGNPSQALIIQELEKQITERFHNLFSKIQKSEADILGIGQRFRTIIPRKDLQHWRTEYYPQLKIDLQFHTDIQNEGLIKMRSNLTK</sequence>
<evidence type="ECO:0000313" key="12">
    <source>
        <dbReference type="Proteomes" id="UP001355653"/>
    </source>
</evidence>
<dbReference type="Pfam" id="PF25198">
    <property type="entry name" value="Spore_GerAC_N"/>
    <property type="match status" value="1"/>
</dbReference>
<comment type="caution">
    <text evidence="11">The sequence shown here is derived from an EMBL/GenBank/DDBJ whole genome shotgun (WGS) entry which is preliminary data.</text>
</comment>
<dbReference type="PROSITE" id="PS51257">
    <property type="entry name" value="PROKAR_LIPOPROTEIN"/>
    <property type="match status" value="1"/>
</dbReference>
<evidence type="ECO:0000256" key="2">
    <source>
        <dbReference type="ARBA" id="ARBA00007886"/>
    </source>
</evidence>
<proteinExistence type="inferred from homology"/>
<evidence type="ECO:0000313" key="11">
    <source>
        <dbReference type="EMBL" id="MEB4798157.1"/>
    </source>
</evidence>
<dbReference type="InterPro" id="IPR008844">
    <property type="entry name" value="Spore_GerAC-like"/>
</dbReference>
<keyword evidence="7" id="KW-0449">Lipoprotein</keyword>
<comment type="subcellular location">
    <subcellularLocation>
        <location evidence="1">Membrane</location>
        <topology evidence="1">Lipid-anchor</topology>
    </subcellularLocation>
</comment>
<evidence type="ECO:0000259" key="9">
    <source>
        <dbReference type="Pfam" id="PF05504"/>
    </source>
</evidence>
<feature type="chain" id="PRO_5045726295" evidence="8">
    <location>
        <begin position="22"/>
        <end position="361"/>
    </location>
</feature>
<dbReference type="InterPro" id="IPR057336">
    <property type="entry name" value="GerAC_N"/>
</dbReference>